<proteinExistence type="predicted"/>
<keyword evidence="2" id="KW-1185">Reference proteome</keyword>
<geneLocation type="plasmid" evidence="1 2">
    <name>pAWOD150</name>
</geneLocation>
<sequence length="106" mass="11761">MGLKSDFQSNHWLSKRGGFIVMTCNSTHRYKSTFNGLPHDQSKFNGRHKCAGCAYDEGKRLGLLKEPSVSIDFDSLPDSQAGTVRHKSVQAAFAMGYQDGVLESYN</sequence>
<protein>
    <submittedName>
        <fullName evidence="1">Uncharacterized protein</fullName>
    </submittedName>
</protein>
<dbReference type="PATRIC" id="fig|80852.17.peg.4138"/>
<evidence type="ECO:0000313" key="2">
    <source>
        <dbReference type="Proteomes" id="UP000032427"/>
    </source>
</evidence>
<evidence type="ECO:0000313" key="1">
    <source>
        <dbReference type="EMBL" id="CED58026.1"/>
    </source>
</evidence>
<organism evidence="1 2">
    <name type="scientific">Aliivibrio wodanis</name>
    <dbReference type="NCBI Taxonomy" id="80852"/>
    <lineage>
        <taxon>Bacteria</taxon>
        <taxon>Pseudomonadati</taxon>
        <taxon>Pseudomonadota</taxon>
        <taxon>Gammaproteobacteria</taxon>
        <taxon>Vibrionales</taxon>
        <taxon>Vibrionaceae</taxon>
        <taxon>Aliivibrio</taxon>
    </lineage>
</organism>
<gene>
    <name evidence="1" type="ORF">AWOD_p150_14</name>
</gene>
<dbReference type="HOGENOM" id="CLU_2452129_0_0_6"/>
<keyword evidence="1" id="KW-0614">Plasmid</keyword>
<dbReference type="EMBL" id="LN554849">
    <property type="protein sequence ID" value="CED58026.1"/>
    <property type="molecule type" value="Genomic_DNA"/>
</dbReference>
<name>A0A090I8Q4_9GAMM</name>
<dbReference type="AlphaFoldDB" id="A0A090I8Q4"/>
<accession>A0A090I8Q4</accession>
<dbReference type="KEGG" id="awd:AWOD_p150_14"/>
<reference evidence="2" key="1">
    <citation type="submission" date="2014-09" db="EMBL/GenBank/DDBJ databases">
        <authorList>
            <person name="Hjerde E."/>
        </authorList>
    </citation>
    <scope>NUCLEOTIDE SEQUENCE [LARGE SCALE GENOMIC DNA]</scope>
    <source>
        <strain evidence="2">06/09/139</strain>
        <plasmid evidence="2">pAWOD150</plasmid>
    </source>
</reference>
<dbReference type="Proteomes" id="UP000032427">
    <property type="component" value="Plasmid pAWOD150"/>
</dbReference>